<evidence type="ECO:0000259" key="4">
    <source>
        <dbReference type="Pfam" id="PF01408"/>
    </source>
</evidence>
<feature type="region of interest" description="Disordered" evidence="3">
    <location>
        <begin position="269"/>
        <end position="308"/>
    </location>
</feature>
<name>A0ABS5DXB4_9BURK</name>
<protein>
    <submittedName>
        <fullName evidence="6">Oxidoreductase</fullName>
    </submittedName>
</protein>
<dbReference type="InterPro" id="IPR055170">
    <property type="entry name" value="GFO_IDH_MocA-like_dom"/>
</dbReference>
<feature type="domain" description="GFO/IDH/MocA-like oxidoreductase" evidence="5">
    <location>
        <begin position="136"/>
        <end position="255"/>
    </location>
</feature>
<dbReference type="EMBL" id="JAGQDG010000004">
    <property type="protein sequence ID" value="MBQ0935787.1"/>
    <property type="molecule type" value="Genomic_DNA"/>
</dbReference>
<dbReference type="Pfam" id="PF22725">
    <property type="entry name" value="GFO_IDH_MocA_C3"/>
    <property type="match status" value="1"/>
</dbReference>
<evidence type="ECO:0000259" key="5">
    <source>
        <dbReference type="Pfam" id="PF22725"/>
    </source>
</evidence>
<proteinExistence type="inferred from homology"/>
<dbReference type="Pfam" id="PF01408">
    <property type="entry name" value="GFO_IDH_MocA"/>
    <property type="match status" value="1"/>
</dbReference>
<dbReference type="SUPFAM" id="SSF51735">
    <property type="entry name" value="NAD(P)-binding Rossmann-fold domains"/>
    <property type="match status" value="1"/>
</dbReference>
<dbReference type="Gene3D" id="3.40.50.720">
    <property type="entry name" value="NAD(P)-binding Rossmann-like Domain"/>
    <property type="match status" value="1"/>
</dbReference>
<evidence type="ECO:0000256" key="2">
    <source>
        <dbReference type="ARBA" id="ARBA00023002"/>
    </source>
</evidence>
<comment type="caution">
    <text evidence="6">The sequence shown here is derived from an EMBL/GenBank/DDBJ whole genome shotgun (WGS) entry which is preliminary data.</text>
</comment>
<dbReference type="NCBIfam" id="NF008607">
    <property type="entry name" value="PRK11579.1"/>
    <property type="match status" value="1"/>
</dbReference>
<accession>A0ABS5DXB4</accession>
<gene>
    <name evidence="6" type="ORF">KAK11_10640</name>
</gene>
<feature type="domain" description="Gfo/Idh/MocA-like oxidoreductase N-terminal" evidence="4">
    <location>
        <begin position="10"/>
        <end position="128"/>
    </location>
</feature>
<reference evidence="6 7" key="1">
    <citation type="submission" date="2021-04" db="EMBL/GenBank/DDBJ databases">
        <title>The genome sequence of type strain Ideonella paludis KCTC 32238.</title>
        <authorList>
            <person name="Liu Y."/>
        </authorList>
    </citation>
    <scope>NUCLEOTIDE SEQUENCE [LARGE SCALE GENOMIC DNA]</scope>
    <source>
        <strain evidence="6 7">KCTC 32238</strain>
    </source>
</reference>
<comment type="similarity">
    <text evidence="1">Belongs to the Gfo/Idh/MocA family.</text>
</comment>
<evidence type="ECO:0000313" key="7">
    <source>
        <dbReference type="Proteomes" id="UP000672097"/>
    </source>
</evidence>
<dbReference type="InterPro" id="IPR051317">
    <property type="entry name" value="Gfo/Idh/MocA_oxidoreduct"/>
</dbReference>
<dbReference type="PANTHER" id="PTHR43708:SF5">
    <property type="entry name" value="CONSERVED EXPRESSED OXIDOREDUCTASE (EUROFUNG)-RELATED"/>
    <property type="match status" value="1"/>
</dbReference>
<organism evidence="6 7">
    <name type="scientific">Ideonella paludis</name>
    <dbReference type="NCBI Taxonomy" id="1233411"/>
    <lineage>
        <taxon>Bacteria</taxon>
        <taxon>Pseudomonadati</taxon>
        <taxon>Pseudomonadota</taxon>
        <taxon>Betaproteobacteria</taxon>
        <taxon>Burkholderiales</taxon>
        <taxon>Sphaerotilaceae</taxon>
        <taxon>Ideonella</taxon>
    </lineage>
</organism>
<dbReference type="InterPro" id="IPR000683">
    <property type="entry name" value="Gfo/Idh/MocA-like_OxRdtase_N"/>
</dbReference>
<keyword evidence="7" id="KW-1185">Reference proteome</keyword>
<dbReference type="InterPro" id="IPR036291">
    <property type="entry name" value="NAD(P)-bd_dom_sf"/>
</dbReference>
<evidence type="ECO:0000256" key="1">
    <source>
        <dbReference type="ARBA" id="ARBA00010928"/>
    </source>
</evidence>
<sequence length="363" mass="39071">MSTAFVAPFLRVGLVGFGFAGRTFHAPLLRTTPGLQLCAVASSQPAEVHAQLGPHTQVWADPLALIASPEVDLVVLASPNDSHFALAHAALQAGKAVVVDKPFTLHAAEAQALVNLAEAKGLFLSVFHNRRWDGDFLTLQALLAQGELGRVVRMASHFDRFRPLVRQRWREAAGPGGGLWIDLAPHLLDQALQCFGAPAALYADIATLRDGGQADDWFACELRYASGLRVHLSASTLAAHAAPRFVVHGTRGSYRKWGLDAQEDALRAGTLPDPAQPEHWGHDPQAGELTQATDPAQPDQRHTQAWPTLPGRYPHYYAAVAAALRGHGPNPVPPRQALAVMQLLDLGRESAARRAELSVQIVS</sequence>
<keyword evidence="2" id="KW-0560">Oxidoreductase</keyword>
<dbReference type="RefSeq" id="WP_210809080.1">
    <property type="nucleotide sequence ID" value="NZ_JAGQDG010000004.1"/>
</dbReference>
<dbReference type="PANTHER" id="PTHR43708">
    <property type="entry name" value="CONSERVED EXPRESSED OXIDOREDUCTASE (EUROFUNG)"/>
    <property type="match status" value="1"/>
</dbReference>
<dbReference type="Proteomes" id="UP000672097">
    <property type="component" value="Unassembled WGS sequence"/>
</dbReference>
<evidence type="ECO:0000256" key="3">
    <source>
        <dbReference type="SAM" id="MobiDB-lite"/>
    </source>
</evidence>
<dbReference type="Gene3D" id="3.30.360.10">
    <property type="entry name" value="Dihydrodipicolinate Reductase, domain 2"/>
    <property type="match status" value="1"/>
</dbReference>
<evidence type="ECO:0000313" key="6">
    <source>
        <dbReference type="EMBL" id="MBQ0935787.1"/>
    </source>
</evidence>